<feature type="domain" description="Reverse transcriptase zinc-binding" evidence="2">
    <location>
        <begin position="218"/>
        <end position="287"/>
    </location>
</feature>
<proteinExistence type="predicted"/>
<dbReference type="Pfam" id="PF13456">
    <property type="entry name" value="RVT_3"/>
    <property type="match status" value="1"/>
</dbReference>
<protein>
    <submittedName>
        <fullName evidence="3">Mitochondrial protein</fullName>
    </submittedName>
</protein>
<reference evidence="3 4" key="1">
    <citation type="submission" date="2024-04" db="EMBL/GenBank/DDBJ databases">
        <title>Genome assembly C_amara_ONT_v2.</title>
        <authorList>
            <person name="Yant L."/>
            <person name="Moore C."/>
            <person name="Slenker M."/>
        </authorList>
    </citation>
    <scope>NUCLEOTIDE SEQUENCE [LARGE SCALE GENOMIC DNA]</scope>
    <source>
        <tissue evidence="3">Leaf</tissue>
    </source>
</reference>
<dbReference type="InterPro" id="IPR026960">
    <property type="entry name" value="RVT-Znf"/>
</dbReference>
<gene>
    <name evidence="3" type="ORF">V5N11_012760</name>
</gene>
<dbReference type="Pfam" id="PF13966">
    <property type="entry name" value="zf-RVT"/>
    <property type="match status" value="1"/>
</dbReference>
<dbReference type="PANTHER" id="PTHR33116">
    <property type="entry name" value="REVERSE TRANSCRIPTASE ZINC-BINDING DOMAIN-CONTAINING PROTEIN-RELATED-RELATED"/>
    <property type="match status" value="1"/>
</dbReference>
<evidence type="ECO:0000313" key="3">
    <source>
        <dbReference type="EMBL" id="KAL1194300.1"/>
    </source>
</evidence>
<sequence length="552" mass="64339">MIEFWWSNEKDKRKILWVAWKTLCRQKDLGGLGFRDIGRFNQALLGKQAWRVWDRPHSLLSRILKQRYFKDKSFFECGTGARLSYAWRSILWGRELLEKGMIKTVGKGESIRVWSDNWIFNEFPRPALQSGIVEDEDLLVADLLLPNSALWNVPMLKHYFLEKDVNLITRIRPSMVREDRFAWHYSTNGEYSTNTGYKLSDALVEATEHQHNIINLVEHRQWKRIWKLKSSPKIKHFVWRASKGALVVADRVRSRGMYANLLCPACKMQPETVCHVLFLCPMAAQAWELAKLPTPRNGFSHSSIFLNLHHLLACCDSNKTEFVTHRAFPWVSWHIWKARKSFVFEKTRQSIDSLVKLAQDEADEWFIANGPVHKTNDLSQRIDPQYHKWRQPTLPFIKSNIGCSWAIANKNRGVAWIARDHRGNTVLHGRRSYSKVNSWLEAELLSLLWATENMSSLRFSHVIFEVSSRMIVDIFGSANFFRGDDTLIQNIQANLQKFAAWRVMFAPEICNTTALRITRSVTKDQRTQSYIVRGAPSWLRSVILSEKTYNGE</sequence>
<keyword evidence="4" id="KW-1185">Reference proteome</keyword>
<feature type="domain" description="RNase H type-1" evidence="1">
    <location>
        <begin position="412"/>
        <end position="514"/>
    </location>
</feature>
<comment type="caution">
    <text evidence="3">The sequence shown here is derived from an EMBL/GenBank/DDBJ whole genome shotgun (WGS) entry which is preliminary data.</text>
</comment>
<dbReference type="InterPro" id="IPR044730">
    <property type="entry name" value="RNase_H-like_dom_plant"/>
</dbReference>
<organism evidence="3 4">
    <name type="scientific">Cardamine amara subsp. amara</name>
    <dbReference type="NCBI Taxonomy" id="228776"/>
    <lineage>
        <taxon>Eukaryota</taxon>
        <taxon>Viridiplantae</taxon>
        <taxon>Streptophyta</taxon>
        <taxon>Embryophyta</taxon>
        <taxon>Tracheophyta</taxon>
        <taxon>Spermatophyta</taxon>
        <taxon>Magnoliopsida</taxon>
        <taxon>eudicotyledons</taxon>
        <taxon>Gunneridae</taxon>
        <taxon>Pentapetalae</taxon>
        <taxon>rosids</taxon>
        <taxon>malvids</taxon>
        <taxon>Brassicales</taxon>
        <taxon>Brassicaceae</taxon>
        <taxon>Cardamineae</taxon>
        <taxon>Cardamine</taxon>
    </lineage>
</organism>
<evidence type="ECO:0000313" key="4">
    <source>
        <dbReference type="Proteomes" id="UP001558713"/>
    </source>
</evidence>
<dbReference type="Proteomes" id="UP001558713">
    <property type="component" value="Unassembled WGS sequence"/>
</dbReference>
<dbReference type="AlphaFoldDB" id="A0ABD0ZHZ7"/>
<dbReference type="EMBL" id="JBANAX010000756">
    <property type="protein sequence ID" value="KAL1194300.1"/>
    <property type="molecule type" value="Genomic_DNA"/>
</dbReference>
<dbReference type="InterPro" id="IPR002156">
    <property type="entry name" value="RNaseH_domain"/>
</dbReference>
<dbReference type="CDD" id="cd06222">
    <property type="entry name" value="RNase_H_like"/>
    <property type="match status" value="1"/>
</dbReference>
<name>A0ABD0ZHZ7_CARAN</name>
<dbReference type="PANTHER" id="PTHR33116:SF86">
    <property type="entry name" value="REVERSE TRANSCRIPTASE DOMAIN-CONTAINING PROTEIN"/>
    <property type="match status" value="1"/>
</dbReference>
<evidence type="ECO:0000259" key="2">
    <source>
        <dbReference type="Pfam" id="PF13966"/>
    </source>
</evidence>
<evidence type="ECO:0000259" key="1">
    <source>
        <dbReference type="Pfam" id="PF13456"/>
    </source>
</evidence>
<accession>A0ABD0ZHZ7</accession>